<dbReference type="Proteomes" id="UP000246018">
    <property type="component" value="Unassembled WGS sequence"/>
</dbReference>
<evidence type="ECO:0000259" key="2">
    <source>
        <dbReference type="Pfam" id="PF02481"/>
    </source>
</evidence>
<dbReference type="SUPFAM" id="SSF102405">
    <property type="entry name" value="MCP/YpsA-like"/>
    <property type="match status" value="1"/>
</dbReference>
<evidence type="ECO:0000313" key="4">
    <source>
        <dbReference type="Proteomes" id="UP000246018"/>
    </source>
</evidence>
<organism evidence="3 4">
    <name type="scientific">Nocardioides gansuensis</name>
    <dbReference type="NCBI Taxonomy" id="2138300"/>
    <lineage>
        <taxon>Bacteria</taxon>
        <taxon>Bacillati</taxon>
        <taxon>Actinomycetota</taxon>
        <taxon>Actinomycetes</taxon>
        <taxon>Propionibacteriales</taxon>
        <taxon>Nocardioidaceae</taxon>
        <taxon>Nocardioides</taxon>
    </lineage>
</organism>
<sequence length="380" mass="39313">MSCPDDERLARVRFSRAAEPGVATICDQVADHGALAAMASFEEKAARRDDDLAWVARLRTVDPDRELERAQRLGIRFVVPGDAEWPSSLGDLRHPEPLHGRGGVPIGLWVRGPLRLDALADSVAVVGSRSATTYGTSVAHDLSAVLARSGRPVVSGAAYGIDQAAHRGAIAAGGATVAVLACGVDRAYPAEHAPLITHIGETGAVVSEAAPGCSPMRVRFLARNRLIAALTAGTVLVEAALRSGALNTATWAVGLHRPLMGVPGPVTSAASGGVHERIRVGAATLVTSGHEVLELVAKAGEHLVEVPRGPSTLRDRLKGDQSRVLEAVPVSRGVPVESIARIAGVSAATADMHLQFLAVEGLVTTTGGGWVQTALARSGA</sequence>
<gene>
    <name evidence="3" type="primary">dprA</name>
    <name evidence="3" type="ORF">DDE18_09835</name>
</gene>
<comment type="caution">
    <text evidence="3">The sequence shown here is derived from an EMBL/GenBank/DDBJ whole genome shotgun (WGS) entry which is preliminary data.</text>
</comment>
<dbReference type="InterPro" id="IPR003488">
    <property type="entry name" value="DprA"/>
</dbReference>
<evidence type="ECO:0000256" key="1">
    <source>
        <dbReference type="ARBA" id="ARBA00006525"/>
    </source>
</evidence>
<dbReference type="PANTHER" id="PTHR43022">
    <property type="entry name" value="PROTEIN SMF"/>
    <property type="match status" value="1"/>
</dbReference>
<dbReference type="Pfam" id="PF02481">
    <property type="entry name" value="DNA_processg_A"/>
    <property type="match status" value="1"/>
</dbReference>
<dbReference type="GO" id="GO:0009294">
    <property type="term" value="P:DNA-mediated transformation"/>
    <property type="evidence" value="ECO:0007669"/>
    <property type="project" value="InterPro"/>
</dbReference>
<accession>A0A2T8FAE7</accession>
<evidence type="ECO:0000313" key="3">
    <source>
        <dbReference type="EMBL" id="PVG82663.1"/>
    </source>
</evidence>
<name>A0A2T8FAE7_9ACTN</name>
<dbReference type="PANTHER" id="PTHR43022:SF1">
    <property type="entry name" value="PROTEIN SMF"/>
    <property type="match status" value="1"/>
</dbReference>
<feature type="domain" description="Smf/DprA SLOG" evidence="2">
    <location>
        <begin position="77"/>
        <end position="295"/>
    </location>
</feature>
<keyword evidence="4" id="KW-1185">Reference proteome</keyword>
<dbReference type="Gene3D" id="3.40.50.450">
    <property type="match status" value="1"/>
</dbReference>
<dbReference type="OrthoDB" id="9785707at2"/>
<comment type="similarity">
    <text evidence="1">Belongs to the DprA/Smf family.</text>
</comment>
<proteinExistence type="inferred from homology"/>
<dbReference type="EMBL" id="QDGZ01000004">
    <property type="protein sequence ID" value="PVG82663.1"/>
    <property type="molecule type" value="Genomic_DNA"/>
</dbReference>
<dbReference type="InterPro" id="IPR057666">
    <property type="entry name" value="DrpA_SLOG"/>
</dbReference>
<dbReference type="NCBIfam" id="TIGR00732">
    <property type="entry name" value="dprA"/>
    <property type="match status" value="1"/>
</dbReference>
<reference evidence="3 4" key="1">
    <citation type="submission" date="2018-04" db="EMBL/GenBank/DDBJ databases">
        <title>Genome of Nocardioides gansuensis WSJ-1.</title>
        <authorList>
            <person name="Wu S."/>
            <person name="Wang G."/>
        </authorList>
    </citation>
    <scope>NUCLEOTIDE SEQUENCE [LARGE SCALE GENOMIC DNA]</scope>
    <source>
        <strain evidence="3 4">WSJ-1</strain>
    </source>
</reference>
<dbReference type="RefSeq" id="WP_116572095.1">
    <property type="nucleotide sequence ID" value="NZ_QDGZ01000004.1"/>
</dbReference>
<dbReference type="AlphaFoldDB" id="A0A2T8FAE7"/>
<protein>
    <submittedName>
        <fullName evidence="3">DNA-protecting protein DprA</fullName>
    </submittedName>
</protein>